<dbReference type="InterPro" id="IPR017853">
    <property type="entry name" value="GH"/>
</dbReference>
<organism evidence="5 6">
    <name type="scientific">Hyphobacterium lacteum</name>
    <dbReference type="NCBI Taxonomy" id="3116575"/>
    <lineage>
        <taxon>Bacteria</taxon>
        <taxon>Pseudomonadati</taxon>
        <taxon>Pseudomonadota</taxon>
        <taxon>Alphaproteobacteria</taxon>
        <taxon>Maricaulales</taxon>
        <taxon>Maricaulaceae</taxon>
        <taxon>Hyphobacterium</taxon>
    </lineage>
</organism>
<comment type="similarity">
    <text evidence="3">Belongs to the glycosyl hydrolase 5 (cellulase A) family.</text>
</comment>
<dbReference type="RefSeq" id="WP_330197761.1">
    <property type="nucleotide sequence ID" value="NZ_JAZDRP010000001.1"/>
</dbReference>
<evidence type="ECO:0000256" key="1">
    <source>
        <dbReference type="ARBA" id="ARBA00022801"/>
    </source>
</evidence>
<dbReference type="InterPro" id="IPR001547">
    <property type="entry name" value="Glyco_hydro_5"/>
</dbReference>
<dbReference type="SUPFAM" id="SSF51445">
    <property type="entry name" value="(Trans)glycosidases"/>
    <property type="match status" value="1"/>
</dbReference>
<sequence>MVTGPSRRHVLIAGSAAFGLGSATRQTRSKIDLWDNASGPHLRGVVFPQRRVYPEIDGDTFLGPGPVGAPITNRSLDELAAAGANLALLSYPGIFTERAPYQPDPAIEDHLAELVERCVQRGIFVVIGFRSGPGRSEFTFHRDSAGDWFPASMINERVWQDPLAQDAWCSMWRYVAQQFSGHRGIAGYLPMVEPNASHVVTHFNWPRFAMRMANAIREADAETPVLLSPDGYANADYAAELDLSLVPLSVLMLHDYSPYEYTHAPARGAAYFNEADAAISPPSATRWAIGEFGVQRWVRDADLFLRLRLQSLEEQGANSAFFHWPTGWQVYEQVENAWNPLMGSDTGNNRRMANAPLLQVLRRYWSRNSIRP</sequence>
<dbReference type="Proteomes" id="UP001354971">
    <property type="component" value="Unassembled WGS sequence"/>
</dbReference>
<keyword evidence="6" id="KW-1185">Reference proteome</keyword>
<proteinExistence type="inferred from homology"/>
<dbReference type="Pfam" id="PF00150">
    <property type="entry name" value="Cellulase"/>
    <property type="match status" value="1"/>
</dbReference>
<comment type="caution">
    <text evidence="5">The sequence shown here is derived from an EMBL/GenBank/DDBJ whole genome shotgun (WGS) entry which is preliminary data.</text>
</comment>
<gene>
    <name evidence="5" type="ORF">V0U79_01885</name>
</gene>
<feature type="domain" description="Glycoside hydrolase family 5" evidence="4">
    <location>
        <begin position="72"/>
        <end position="293"/>
    </location>
</feature>
<evidence type="ECO:0000313" key="6">
    <source>
        <dbReference type="Proteomes" id="UP001354971"/>
    </source>
</evidence>
<name>A0ABU7LMD4_9PROT</name>
<protein>
    <submittedName>
        <fullName evidence="5">Cellulase family glycosylhydrolase</fullName>
    </submittedName>
</protein>
<dbReference type="Gene3D" id="3.20.20.80">
    <property type="entry name" value="Glycosidases"/>
    <property type="match status" value="1"/>
</dbReference>
<reference evidence="5 6" key="1">
    <citation type="submission" date="2024-01" db="EMBL/GenBank/DDBJ databases">
        <title>Hyphobacterium bacterium isolated from marine sediment.</title>
        <authorList>
            <person name="Zhao S."/>
        </authorList>
    </citation>
    <scope>NUCLEOTIDE SEQUENCE [LARGE SCALE GENOMIC DNA]</scope>
    <source>
        <strain evidence="6">HN65</strain>
    </source>
</reference>
<evidence type="ECO:0000256" key="3">
    <source>
        <dbReference type="RuleBase" id="RU361153"/>
    </source>
</evidence>
<dbReference type="EMBL" id="JAZDRP010000001">
    <property type="protein sequence ID" value="MEE2525098.1"/>
    <property type="molecule type" value="Genomic_DNA"/>
</dbReference>
<evidence type="ECO:0000259" key="4">
    <source>
        <dbReference type="Pfam" id="PF00150"/>
    </source>
</evidence>
<evidence type="ECO:0000313" key="5">
    <source>
        <dbReference type="EMBL" id="MEE2525098.1"/>
    </source>
</evidence>
<evidence type="ECO:0000256" key="2">
    <source>
        <dbReference type="ARBA" id="ARBA00023295"/>
    </source>
</evidence>
<keyword evidence="1 3" id="KW-0378">Hydrolase</keyword>
<keyword evidence="2 3" id="KW-0326">Glycosidase</keyword>
<accession>A0ABU7LMD4</accession>